<feature type="domain" description="Pyridine nucleotide-disulphide oxidoreductase dimerisation" evidence="17">
    <location>
        <begin position="342"/>
        <end position="450"/>
    </location>
</feature>
<feature type="domain" description="FAD/NAD(P)-binding" evidence="18">
    <location>
        <begin position="4"/>
        <end position="323"/>
    </location>
</feature>
<evidence type="ECO:0000256" key="16">
    <source>
        <dbReference type="RuleBase" id="RU003692"/>
    </source>
</evidence>
<comment type="subcellular location">
    <subcellularLocation>
        <location evidence="1">Cytoplasm</location>
    </subcellularLocation>
</comment>
<dbReference type="Pfam" id="PF02852">
    <property type="entry name" value="Pyr_redox_dim"/>
    <property type="match status" value="1"/>
</dbReference>
<dbReference type="Gene3D" id="3.30.390.30">
    <property type="match status" value="1"/>
</dbReference>
<organism evidence="19 20">
    <name type="scientific">Formimonas warabiya</name>
    <dbReference type="NCBI Taxonomy" id="1761012"/>
    <lineage>
        <taxon>Bacteria</taxon>
        <taxon>Bacillati</taxon>
        <taxon>Bacillota</taxon>
        <taxon>Clostridia</taxon>
        <taxon>Eubacteriales</taxon>
        <taxon>Peptococcaceae</taxon>
        <taxon>Candidatus Formimonas</taxon>
    </lineage>
</organism>
<dbReference type="GO" id="GO:0050660">
    <property type="term" value="F:flavin adenine dinucleotide binding"/>
    <property type="evidence" value="ECO:0007669"/>
    <property type="project" value="InterPro"/>
</dbReference>
<evidence type="ECO:0000256" key="15">
    <source>
        <dbReference type="PIRSR" id="PIRSR000350-4"/>
    </source>
</evidence>
<dbReference type="InterPro" id="IPR016156">
    <property type="entry name" value="FAD/NAD-linked_Rdtase_dimer_sf"/>
</dbReference>
<keyword evidence="6 16" id="KW-0285">Flavoprotein</keyword>
<dbReference type="PANTHER" id="PTHR22912">
    <property type="entry name" value="DISULFIDE OXIDOREDUCTASE"/>
    <property type="match status" value="1"/>
</dbReference>
<evidence type="ECO:0000256" key="6">
    <source>
        <dbReference type="ARBA" id="ARBA00022630"/>
    </source>
</evidence>
<feature type="binding site" evidence="14">
    <location>
        <position position="201"/>
    </location>
    <ligand>
        <name>NAD(+)</name>
        <dbReference type="ChEBI" id="CHEBI:57540"/>
    </ligand>
</feature>
<dbReference type="GO" id="GO:0006103">
    <property type="term" value="P:2-oxoglutarate metabolic process"/>
    <property type="evidence" value="ECO:0007669"/>
    <property type="project" value="TreeGrafter"/>
</dbReference>
<evidence type="ECO:0000256" key="10">
    <source>
        <dbReference type="ARBA" id="ARBA00023157"/>
    </source>
</evidence>
<dbReference type="InterPro" id="IPR023753">
    <property type="entry name" value="FAD/NAD-binding_dom"/>
</dbReference>
<dbReference type="GO" id="GO:0004148">
    <property type="term" value="F:dihydrolipoyl dehydrogenase (NADH) activity"/>
    <property type="evidence" value="ECO:0007669"/>
    <property type="project" value="UniProtKB-EC"/>
</dbReference>
<evidence type="ECO:0000259" key="17">
    <source>
        <dbReference type="Pfam" id="PF02852"/>
    </source>
</evidence>
<evidence type="ECO:0000256" key="13">
    <source>
        <dbReference type="PIRSR" id="PIRSR000350-2"/>
    </source>
</evidence>
<comment type="miscellaneous">
    <text evidence="16">The active site is a redox-active disulfide bond.</text>
</comment>
<feature type="binding site" evidence="14">
    <location>
        <position position="49"/>
    </location>
    <ligand>
        <name>FAD</name>
        <dbReference type="ChEBI" id="CHEBI:57692"/>
    </ligand>
</feature>
<feature type="binding site" evidence="14">
    <location>
        <position position="112"/>
    </location>
    <ligand>
        <name>FAD</name>
        <dbReference type="ChEBI" id="CHEBI:57692"/>
    </ligand>
</feature>
<dbReference type="OrthoDB" id="9807946at2"/>
<evidence type="ECO:0000313" key="20">
    <source>
        <dbReference type="Proteomes" id="UP000323521"/>
    </source>
</evidence>
<dbReference type="PRINTS" id="PR00411">
    <property type="entry name" value="PNDRDTASEI"/>
</dbReference>
<comment type="similarity">
    <text evidence="2 16">Belongs to the class-I pyridine nucleotide-disulfide oxidoreductase family.</text>
</comment>
<reference evidence="19 20" key="1">
    <citation type="submission" date="2016-10" db="EMBL/GenBank/DDBJ databases">
        <title>Complete Genome Sequence of Peptococcaceae strain DCMF.</title>
        <authorList>
            <person name="Edwards R.J."/>
            <person name="Holland S.I."/>
            <person name="Deshpande N.P."/>
            <person name="Wong Y.K."/>
            <person name="Ertan H."/>
            <person name="Manefield M."/>
            <person name="Russell T.L."/>
            <person name="Lee M.J."/>
        </authorList>
    </citation>
    <scope>NUCLEOTIDE SEQUENCE [LARGE SCALE GENOMIC DNA]</scope>
    <source>
        <strain evidence="19 20">DCMF</strain>
    </source>
</reference>
<dbReference type="EC" id="1.8.1.4" evidence="3 16"/>
<keyword evidence="8 16" id="KW-0560">Oxidoreductase</keyword>
<sequence>MERDIVIMGGGPGGYVAAIRAAHLGAKVALVEEDKLGGTCLNRGCIPTKSLYKNAQVLNTLKKAGEFGIRLQGYDLDMKKVQDRKKEAVSRLCSGIGQLLKGFGVEVLPGRGSLMDKSTVSVVTSSGNRECAKAKNIIIATGSIPAQIPVPGLDLPGVMTSTEALELDHVPKSMVIIGGGVVGIEFAGIYQSFGTEVTVVEFLPRILPGVDDEIVKRLTMLLKRKGIKIETGVKVKEIRRESGGLQVLAEGKNAEVAWNAEIVLVSAGRSVNTAGLHLDEVGVSYSRGGITVDSHFATSVPGIYAIGDVIGGQMLAHVASDEGKAAVENILGLSGHINYDAVPSCVFTFPEVAAVGLTEEAAKSRGISYLVSKFMFAANGKALTMGETDGLVKVLADGNTKKIMGVHILGPHASDLIHEGVLAVEQGLTAEEIGRAIHAHPTLAESFLEAVLGIEGKAIHMMPQK</sequence>
<dbReference type="InterPro" id="IPR036188">
    <property type="entry name" value="FAD/NAD-bd_sf"/>
</dbReference>
<dbReference type="InterPro" id="IPR050151">
    <property type="entry name" value="Class-I_Pyr_Nuc-Dis_Oxidored"/>
</dbReference>
<evidence type="ECO:0000256" key="3">
    <source>
        <dbReference type="ARBA" id="ARBA00012608"/>
    </source>
</evidence>
<feature type="binding site" evidence="14">
    <location>
        <begin position="141"/>
        <end position="143"/>
    </location>
    <ligand>
        <name>FAD</name>
        <dbReference type="ChEBI" id="CHEBI:57692"/>
    </ligand>
</feature>
<name>A0A3G1KXE2_FORW1</name>
<evidence type="ECO:0000256" key="5">
    <source>
        <dbReference type="ARBA" id="ARBA00022490"/>
    </source>
</evidence>
<dbReference type="PANTHER" id="PTHR22912:SF217">
    <property type="entry name" value="DIHYDROLIPOYL DEHYDROGENASE"/>
    <property type="match status" value="1"/>
</dbReference>
<protein>
    <recommendedName>
        <fullName evidence="4 16">Dihydrolipoyl dehydrogenase</fullName>
        <ecNumber evidence="3 16">1.8.1.4</ecNumber>
    </recommendedName>
</protein>
<keyword evidence="14" id="KW-0547">Nucleotide-binding</keyword>
<dbReference type="KEGG" id="fwa:DCMF_21785"/>
<evidence type="ECO:0000256" key="1">
    <source>
        <dbReference type="ARBA" id="ARBA00004496"/>
    </source>
</evidence>
<evidence type="ECO:0000256" key="7">
    <source>
        <dbReference type="ARBA" id="ARBA00022827"/>
    </source>
</evidence>
<keyword evidence="7 14" id="KW-0274">FAD</keyword>
<dbReference type="EMBL" id="CP017634">
    <property type="protein sequence ID" value="ATW27039.1"/>
    <property type="molecule type" value="Genomic_DNA"/>
</dbReference>
<evidence type="ECO:0000256" key="14">
    <source>
        <dbReference type="PIRSR" id="PIRSR000350-3"/>
    </source>
</evidence>
<dbReference type="AlphaFoldDB" id="A0A3G1KXE2"/>
<dbReference type="NCBIfam" id="TIGR01350">
    <property type="entry name" value="lipoamide_DH"/>
    <property type="match status" value="1"/>
</dbReference>
<dbReference type="InterPro" id="IPR001100">
    <property type="entry name" value="Pyr_nuc-diS_OxRdtase"/>
</dbReference>
<dbReference type="FunFam" id="3.30.390.30:FF:000001">
    <property type="entry name" value="Dihydrolipoyl dehydrogenase"/>
    <property type="match status" value="1"/>
</dbReference>
<evidence type="ECO:0000313" key="19">
    <source>
        <dbReference type="EMBL" id="ATW27039.1"/>
    </source>
</evidence>
<feature type="binding site" evidence="14">
    <location>
        <position position="308"/>
    </location>
    <ligand>
        <name>FAD</name>
        <dbReference type="ChEBI" id="CHEBI:57692"/>
    </ligand>
</feature>
<keyword evidence="5" id="KW-0963">Cytoplasm</keyword>
<evidence type="ECO:0000259" key="18">
    <source>
        <dbReference type="Pfam" id="PF07992"/>
    </source>
</evidence>
<dbReference type="PIRSF" id="PIRSF000350">
    <property type="entry name" value="Mercury_reductase_MerA"/>
    <property type="match status" value="1"/>
</dbReference>
<dbReference type="PRINTS" id="PR00368">
    <property type="entry name" value="FADPNR"/>
</dbReference>
<dbReference type="SUPFAM" id="SSF51905">
    <property type="entry name" value="FAD/NAD(P)-binding domain"/>
    <property type="match status" value="1"/>
</dbReference>
<evidence type="ECO:0000256" key="9">
    <source>
        <dbReference type="ARBA" id="ARBA00023027"/>
    </source>
</evidence>
<keyword evidence="10" id="KW-1015">Disulfide bond</keyword>
<dbReference type="InterPro" id="IPR004099">
    <property type="entry name" value="Pyr_nucl-diS_OxRdtase_dimer"/>
</dbReference>
<dbReference type="InterPro" id="IPR012999">
    <property type="entry name" value="Pyr_OxRdtase_I_AS"/>
</dbReference>
<keyword evidence="11 16" id="KW-0676">Redox-active center</keyword>
<comment type="catalytic activity">
    <reaction evidence="12 16">
        <text>N(6)-[(R)-dihydrolipoyl]-L-lysyl-[protein] + NAD(+) = N(6)-[(R)-lipoyl]-L-lysyl-[protein] + NADH + H(+)</text>
        <dbReference type="Rhea" id="RHEA:15045"/>
        <dbReference type="Rhea" id="RHEA-COMP:10474"/>
        <dbReference type="Rhea" id="RHEA-COMP:10475"/>
        <dbReference type="ChEBI" id="CHEBI:15378"/>
        <dbReference type="ChEBI" id="CHEBI:57540"/>
        <dbReference type="ChEBI" id="CHEBI:57945"/>
        <dbReference type="ChEBI" id="CHEBI:83099"/>
        <dbReference type="ChEBI" id="CHEBI:83100"/>
        <dbReference type="EC" id="1.8.1.4"/>
    </reaction>
</comment>
<evidence type="ECO:0000256" key="12">
    <source>
        <dbReference type="ARBA" id="ARBA00049187"/>
    </source>
</evidence>
<dbReference type="InterPro" id="IPR006258">
    <property type="entry name" value="Lipoamide_DH"/>
</dbReference>
<comment type="cofactor">
    <cofactor evidence="14 16">
        <name>FAD</name>
        <dbReference type="ChEBI" id="CHEBI:57692"/>
    </cofactor>
    <text evidence="14 16">Binds 1 FAD per subunit.</text>
</comment>
<dbReference type="Gene3D" id="3.50.50.60">
    <property type="entry name" value="FAD/NAD(P)-binding domain"/>
    <property type="match status" value="2"/>
</dbReference>
<feature type="binding site" evidence="14">
    <location>
        <begin position="314"/>
        <end position="317"/>
    </location>
    <ligand>
        <name>FAD</name>
        <dbReference type="ChEBI" id="CHEBI:57692"/>
    </ligand>
</feature>
<keyword evidence="20" id="KW-1185">Reference proteome</keyword>
<feature type="binding site" evidence="14">
    <location>
        <position position="268"/>
    </location>
    <ligand>
        <name>NAD(+)</name>
        <dbReference type="ChEBI" id="CHEBI:57540"/>
    </ligand>
</feature>
<dbReference type="SUPFAM" id="SSF55424">
    <property type="entry name" value="FAD/NAD-linked reductases, dimerisation (C-terminal) domain"/>
    <property type="match status" value="1"/>
</dbReference>
<feature type="disulfide bond" description="Redox-active" evidence="15">
    <location>
        <begin position="40"/>
        <end position="45"/>
    </location>
</feature>
<dbReference type="Proteomes" id="UP000323521">
    <property type="component" value="Chromosome"/>
</dbReference>
<feature type="active site" description="Proton acceptor" evidence="13">
    <location>
        <position position="440"/>
    </location>
</feature>
<gene>
    <name evidence="19" type="ORF">DCMF_21785</name>
</gene>
<dbReference type="RefSeq" id="WP_148136376.1">
    <property type="nucleotide sequence ID" value="NZ_CP017634.1"/>
</dbReference>
<keyword evidence="9 14" id="KW-0520">NAD</keyword>
<feature type="binding site" evidence="14">
    <location>
        <begin position="178"/>
        <end position="185"/>
    </location>
    <ligand>
        <name>NAD(+)</name>
        <dbReference type="ChEBI" id="CHEBI:57540"/>
    </ligand>
</feature>
<evidence type="ECO:0000256" key="2">
    <source>
        <dbReference type="ARBA" id="ARBA00007532"/>
    </source>
</evidence>
<proteinExistence type="inferred from homology"/>
<dbReference type="PROSITE" id="PS00076">
    <property type="entry name" value="PYRIDINE_REDOX_1"/>
    <property type="match status" value="1"/>
</dbReference>
<evidence type="ECO:0000256" key="4">
    <source>
        <dbReference type="ARBA" id="ARBA00016961"/>
    </source>
</evidence>
<evidence type="ECO:0000256" key="11">
    <source>
        <dbReference type="ARBA" id="ARBA00023284"/>
    </source>
</evidence>
<accession>A0A3G1KXE2</accession>
<dbReference type="Pfam" id="PF07992">
    <property type="entry name" value="Pyr_redox_2"/>
    <property type="match status" value="1"/>
</dbReference>
<dbReference type="GO" id="GO:0005737">
    <property type="term" value="C:cytoplasm"/>
    <property type="evidence" value="ECO:0007669"/>
    <property type="project" value="UniProtKB-SubCell"/>
</dbReference>
<evidence type="ECO:0000256" key="8">
    <source>
        <dbReference type="ARBA" id="ARBA00023002"/>
    </source>
</evidence>